<dbReference type="EMBL" id="CP001737">
    <property type="protein sequence ID" value="ACV81192.1"/>
    <property type="molecule type" value="Genomic_DNA"/>
</dbReference>
<comment type="subcellular location">
    <subcellularLocation>
        <location evidence="1">Membrane</location>
        <topology evidence="1">Multi-pass membrane protein</topology>
    </subcellularLocation>
</comment>
<dbReference type="KEGG" id="nml:Namu_4918"/>
<evidence type="ECO:0000256" key="2">
    <source>
        <dbReference type="ARBA" id="ARBA00009773"/>
    </source>
</evidence>
<feature type="transmembrane region" description="Helical" evidence="7">
    <location>
        <begin position="191"/>
        <end position="213"/>
    </location>
</feature>
<evidence type="ECO:0000313" key="8">
    <source>
        <dbReference type="EMBL" id="ACV81192.1"/>
    </source>
</evidence>
<organism evidence="8 9">
    <name type="scientific">Nakamurella multipartita (strain ATCC 700099 / DSM 44233 / CIP 104796 / JCM 9543 / NBRC 105858 / Y-104)</name>
    <name type="common">Microsphaera multipartita</name>
    <dbReference type="NCBI Taxonomy" id="479431"/>
    <lineage>
        <taxon>Bacteria</taxon>
        <taxon>Bacillati</taxon>
        <taxon>Actinomycetota</taxon>
        <taxon>Actinomycetes</taxon>
        <taxon>Nakamurellales</taxon>
        <taxon>Nakamurellaceae</taxon>
        <taxon>Nakamurella</taxon>
    </lineage>
</organism>
<dbReference type="eggNOG" id="COG0628">
    <property type="taxonomic scope" value="Bacteria"/>
</dbReference>
<evidence type="ECO:0000256" key="1">
    <source>
        <dbReference type="ARBA" id="ARBA00004141"/>
    </source>
</evidence>
<feature type="transmembrane region" description="Helical" evidence="7">
    <location>
        <begin position="61"/>
        <end position="88"/>
    </location>
</feature>
<evidence type="ECO:0000256" key="4">
    <source>
        <dbReference type="ARBA" id="ARBA00022989"/>
    </source>
</evidence>
<feature type="transmembrane region" description="Helical" evidence="7">
    <location>
        <begin position="253"/>
        <end position="274"/>
    </location>
</feature>
<keyword evidence="5 7" id="KW-0472">Membrane</keyword>
<feature type="region of interest" description="Disordered" evidence="6">
    <location>
        <begin position="340"/>
        <end position="364"/>
    </location>
</feature>
<reference evidence="9" key="1">
    <citation type="submission" date="2009-09" db="EMBL/GenBank/DDBJ databases">
        <title>The complete genome of Nakamurella multipartita DSM 44233.</title>
        <authorList>
            <consortium name="US DOE Joint Genome Institute (JGI-PGF)"/>
            <person name="Lucas S."/>
            <person name="Copeland A."/>
            <person name="Lapidus A."/>
            <person name="Glavina del Rio T."/>
            <person name="Dalin E."/>
            <person name="Tice H."/>
            <person name="Bruce D."/>
            <person name="Goodwin L."/>
            <person name="Pitluck S."/>
            <person name="Kyrpides N."/>
            <person name="Mavromatis K."/>
            <person name="Ivanova N."/>
            <person name="Ovchinnikova G."/>
            <person name="Sims D."/>
            <person name="Meincke L."/>
            <person name="Brettin T."/>
            <person name="Detter J.C."/>
            <person name="Han C."/>
            <person name="Larimer F."/>
            <person name="Land M."/>
            <person name="Hauser L."/>
            <person name="Markowitz V."/>
            <person name="Cheng J.-F."/>
            <person name="Hugenholtz P."/>
            <person name="Woyke T."/>
            <person name="Wu D."/>
            <person name="Klenk H.-P."/>
            <person name="Eisen J.A."/>
        </authorList>
    </citation>
    <scope>NUCLEOTIDE SEQUENCE [LARGE SCALE GENOMIC DNA]</scope>
    <source>
        <strain evidence="9">ATCC 700099 / DSM 44233 / CIP 104796 / JCM 9543 / NBRC 105858 / Y-104</strain>
    </source>
</reference>
<dbReference type="Pfam" id="PF01594">
    <property type="entry name" value="AI-2E_transport"/>
    <property type="match status" value="1"/>
</dbReference>
<protein>
    <recommendedName>
        <fullName evidence="10">AI-2E family transporter</fullName>
    </recommendedName>
</protein>
<feature type="transmembrane region" description="Helical" evidence="7">
    <location>
        <begin position="142"/>
        <end position="163"/>
    </location>
</feature>
<evidence type="ECO:0000256" key="6">
    <source>
        <dbReference type="SAM" id="MobiDB-lite"/>
    </source>
</evidence>
<evidence type="ECO:0008006" key="10">
    <source>
        <dbReference type="Google" id="ProtNLM"/>
    </source>
</evidence>
<dbReference type="STRING" id="479431.Namu_4918"/>
<keyword evidence="3 7" id="KW-0812">Transmembrane</keyword>
<dbReference type="GO" id="GO:0055085">
    <property type="term" value="P:transmembrane transport"/>
    <property type="evidence" value="ECO:0007669"/>
    <property type="project" value="TreeGrafter"/>
</dbReference>
<dbReference type="Proteomes" id="UP000002218">
    <property type="component" value="Chromosome"/>
</dbReference>
<feature type="transmembrane region" description="Helical" evidence="7">
    <location>
        <begin position="219"/>
        <end position="241"/>
    </location>
</feature>
<accession>C8X9Z2</accession>
<sequence length="364" mass="37913" precursor="true">MPRGLVIVLVTAAIVVVVAGMRAIPNIIGPVFLALVLTILVDPIRGALVRRRAPQWVATGAAFLTALFIIVGLVVATVLGIVAFVALIPQYSAQWSQALAGLQSWLAGLGLSEADIQSALSSLDPSTIAGFAQSLLSGLSSALSVLLLAMVLLIFLAVDAAVFPARMAKLRSGHEVALDGLRTIAANTRQYFWVASVFGGIVAVLDTAALYLLGIPAAFVWGLLAFVTNYIPNVGFIISLIPPAILGLLQGGPGLAIAVVVIYCGLNFVIQSVLQPKFVGDAVGLTTTVSFLSLIVWTYILGPLGAILAIPASLLVKGMLVDIDPQAHWLQLFFGDTAPPRAADRPTPDRASAVDHGQSAASED</sequence>
<dbReference type="InParanoid" id="C8X9Z2"/>
<evidence type="ECO:0000256" key="7">
    <source>
        <dbReference type="SAM" id="Phobius"/>
    </source>
</evidence>
<evidence type="ECO:0000313" key="9">
    <source>
        <dbReference type="Proteomes" id="UP000002218"/>
    </source>
</evidence>
<dbReference type="PANTHER" id="PTHR21716:SF64">
    <property type="entry name" value="AI-2 TRANSPORT PROTEIN TQSA"/>
    <property type="match status" value="1"/>
</dbReference>
<dbReference type="AlphaFoldDB" id="C8X9Z2"/>
<dbReference type="HOGENOM" id="CLU_031275_0_4_11"/>
<feature type="transmembrane region" description="Helical" evidence="7">
    <location>
        <begin position="30"/>
        <end position="49"/>
    </location>
</feature>
<evidence type="ECO:0000256" key="5">
    <source>
        <dbReference type="ARBA" id="ARBA00023136"/>
    </source>
</evidence>
<proteinExistence type="inferred from homology"/>
<feature type="transmembrane region" description="Helical" evidence="7">
    <location>
        <begin position="294"/>
        <end position="316"/>
    </location>
</feature>
<name>C8X9Z2_NAKMY</name>
<comment type="similarity">
    <text evidence="2">Belongs to the autoinducer-2 exporter (AI-2E) (TC 2.A.86) family.</text>
</comment>
<gene>
    <name evidence="8" type="ordered locus">Namu_4918</name>
</gene>
<keyword evidence="9" id="KW-1185">Reference proteome</keyword>
<keyword evidence="4 7" id="KW-1133">Transmembrane helix</keyword>
<reference evidence="8 9" key="2">
    <citation type="journal article" date="2010" name="Stand. Genomic Sci.">
        <title>Complete genome sequence of Nakamurella multipartita type strain (Y-104).</title>
        <authorList>
            <person name="Tice H."/>
            <person name="Mayilraj S."/>
            <person name="Sims D."/>
            <person name="Lapidus A."/>
            <person name="Nolan M."/>
            <person name="Lucas S."/>
            <person name="Glavina Del Rio T."/>
            <person name="Copeland A."/>
            <person name="Cheng J.F."/>
            <person name="Meincke L."/>
            <person name="Bruce D."/>
            <person name="Goodwin L."/>
            <person name="Pitluck S."/>
            <person name="Ivanova N."/>
            <person name="Mavromatis K."/>
            <person name="Ovchinnikova G."/>
            <person name="Pati A."/>
            <person name="Chen A."/>
            <person name="Palaniappan K."/>
            <person name="Land M."/>
            <person name="Hauser L."/>
            <person name="Chang Y.J."/>
            <person name="Jeffries C.D."/>
            <person name="Detter J.C."/>
            <person name="Brettin T."/>
            <person name="Rohde M."/>
            <person name="Goker M."/>
            <person name="Bristow J."/>
            <person name="Eisen J.A."/>
            <person name="Markowitz V."/>
            <person name="Hugenholtz P."/>
            <person name="Kyrpides N.C."/>
            <person name="Klenk H.P."/>
            <person name="Chen F."/>
        </authorList>
    </citation>
    <scope>NUCLEOTIDE SEQUENCE [LARGE SCALE GENOMIC DNA]</scope>
    <source>
        <strain evidence="9">ATCC 700099 / DSM 44233 / CIP 104796 / JCM 9543 / NBRC 105858 / Y-104</strain>
    </source>
</reference>
<dbReference type="PANTHER" id="PTHR21716">
    <property type="entry name" value="TRANSMEMBRANE PROTEIN"/>
    <property type="match status" value="1"/>
</dbReference>
<dbReference type="InterPro" id="IPR002549">
    <property type="entry name" value="AI-2E-like"/>
</dbReference>
<dbReference type="GO" id="GO:0016020">
    <property type="term" value="C:membrane"/>
    <property type="evidence" value="ECO:0007669"/>
    <property type="project" value="UniProtKB-SubCell"/>
</dbReference>
<evidence type="ECO:0000256" key="3">
    <source>
        <dbReference type="ARBA" id="ARBA00022692"/>
    </source>
</evidence>